<name>A0ABP6Q506_9ACTN</name>
<comment type="subcellular location">
    <subcellularLocation>
        <location evidence="1">Cell membrane</location>
        <topology evidence="1">Multi-pass membrane protein</topology>
    </subcellularLocation>
</comment>
<dbReference type="InterPro" id="IPR002550">
    <property type="entry name" value="CNNM"/>
</dbReference>
<proteinExistence type="predicted"/>
<evidence type="ECO:0000313" key="12">
    <source>
        <dbReference type="EMBL" id="GAA3203861.1"/>
    </source>
</evidence>
<evidence type="ECO:0000256" key="1">
    <source>
        <dbReference type="ARBA" id="ARBA00004651"/>
    </source>
</evidence>
<evidence type="ECO:0000256" key="8">
    <source>
        <dbReference type="PROSITE-ProRule" id="PRU01193"/>
    </source>
</evidence>
<dbReference type="PROSITE" id="PS51846">
    <property type="entry name" value="CNNM"/>
    <property type="match status" value="1"/>
</dbReference>
<feature type="transmembrane region" description="Helical" evidence="9">
    <location>
        <begin position="96"/>
        <end position="116"/>
    </location>
</feature>
<dbReference type="Proteomes" id="UP001501237">
    <property type="component" value="Unassembled WGS sequence"/>
</dbReference>
<evidence type="ECO:0000256" key="5">
    <source>
        <dbReference type="ARBA" id="ARBA00022989"/>
    </source>
</evidence>
<evidence type="ECO:0000259" key="11">
    <source>
        <dbReference type="PROSITE" id="PS51846"/>
    </source>
</evidence>
<dbReference type="Pfam" id="PF00571">
    <property type="entry name" value="CBS"/>
    <property type="match status" value="1"/>
</dbReference>
<dbReference type="PANTHER" id="PTHR43099">
    <property type="entry name" value="UPF0053 PROTEIN YRKA"/>
    <property type="match status" value="1"/>
</dbReference>
<evidence type="ECO:0000256" key="6">
    <source>
        <dbReference type="ARBA" id="ARBA00023136"/>
    </source>
</evidence>
<evidence type="ECO:0000256" key="2">
    <source>
        <dbReference type="ARBA" id="ARBA00022475"/>
    </source>
</evidence>
<protein>
    <submittedName>
        <fullName evidence="12">Hemolysin family protein</fullName>
    </submittedName>
</protein>
<evidence type="ECO:0000256" key="4">
    <source>
        <dbReference type="ARBA" id="ARBA00022737"/>
    </source>
</evidence>
<keyword evidence="6 8" id="KW-0472">Membrane</keyword>
<sequence>MTAIAVAILLVLCNAFFVAAEFSLIATRRSQIEPLAETGNRRARTTLGAIDNVTLMLGGAQLGITACSLGLGATGEPAVAHFLEAPLHAAGIPEGLLHPISFTIALAVVVFIHMVLGEMVPKNVALAGPERAALLLAPPLAMIVRPLRPLISALNHVSALLLRAFGVRQASGVTSAFTREEVSALAAESRGAGLLDEEDHALLSGALAIEDKTAAEVAVPARDIQTVAASVTIGELERLVTATGFSRFPVRGAERGRYQGYIHLVDLLDLLETEVSATPLPAARIRPLRAVRSDAVLGEVLGELRQAGTHLAEVRDATGTTVGVMFFEDVLTALIGDR</sequence>
<reference evidence="13" key="1">
    <citation type="journal article" date="2019" name="Int. J. Syst. Evol. Microbiol.">
        <title>The Global Catalogue of Microorganisms (GCM) 10K type strain sequencing project: providing services to taxonomists for standard genome sequencing and annotation.</title>
        <authorList>
            <consortium name="The Broad Institute Genomics Platform"/>
            <consortium name="The Broad Institute Genome Sequencing Center for Infectious Disease"/>
            <person name="Wu L."/>
            <person name="Ma J."/>
        </authorList>
    </citation>
    <scope>NUCLEOTIDE SEQUENCE [LARGE SCALE GENOMIC DNA]</scope>
    <source>
        <strain evidence="13">JCM 9377</strain>
    </source>
</reference>
<keyword evidence="7" id="KW-0129">CBS domain</keyword>
<keyword evidence="13" id="KW-1185">Reference proteome</keyword>
<dbReference type="EMBL" id="BAAAUV010000004">
    <property type="protein sequence ID" value="GAA3203861.1"/>
    <property type="molecule type" value="Genomic_DNA"/>
</dbReference>
<dbReference type="InterPro" id="IPR046342">
    <property type="entry name" value="CBS_dom_sf"/>
</dbReference>
<keyword evidence="2" id="KW-1003">Cell membrane</keyword>
<dbReference type="RefSeq" id="WP_344824653.1">
    <property type="nucleotide sequence ID" value="NZ_BAAAUV010000004.1"/>
</dbReference>
<accession>A0ABP6Q506</accession>
<dbReference type="Gene3D" id="3.10.580.10">
    <property type="entry name" value="CBS-domain"/>
    <property type="match status" value="1"/>
</dbReference>
<keyword evidence="5 8" id="KW-1133">Transmembrane helix</keyword>
<dbReference type="SUPFAM" id="SSF54631">
    <property type="entry name" value="CBS-domain pair"/>
    <property type="match status" value="1"/>
</dbReference>
<gene>
    <name evidence="12" type="ORF">GCM10010468_18160</name>
</gene>
<dbReference type="PANTHER" id="PTHR43099:SF5">
    <property type="entry name" value="HLYC_CORC FAMILY TRANSPORTER"/>
    <property type="match status" value="1"/>
</dbReference>
<evidence type="ECO:0000313" key="13">
    <source>
        <dbReference type="Proteomes" id="UP001501237"/>
    </source>
</evidence>
<evidence type="ECO:0000256" key="3">
    <source>
        <dbReference type="ARBA" id="ARBA00022692"/>
    </source>
</evidence>
<dbReference type="InterPro" id="IPR000644">
    <property type="entry name" value="CBS_dom"/>
</dbReference>
<comment type="caution">
    <text evidence="12">The sequence shown here is derived from an EMBL/GenBank/DDBJ whole genome shotgun (WGS) entry which is preliminary data.</text>
</comment>
<dbReference type="Pfam" id="PF01595">
    <property type="entry name" value="CNNM"/>
    <property type="match status" value="1"/>
</dbReference>
<organism evidence="12 13">
    <name type="scientific">Actinocorallia longicatena</name>
    <dbReference type="NCBI Taxonomy" id="111803"/>
    <lineage>
        <taxon>Bacteria</taxon>
        <taxon>Bacillati</taxon>
        <taxon>Actinomycetota</taxon>
        <taxon>Actinomycetes</taxon>
        <taxon>Streptosporangiales</taxon>
        <taxon>Thermomonosporaceae</taxon>
        <taxon>Actinocorallia</taxon>
    </lineage>
</organism>
<dbReference type="InterPro" id="IPR051676">
    <property type="entry name" value="UPF0053_domain"/>
</dbReference>
<keyword evidence="4" id="KW-0677">Repeat</keyword>
<dbReference type="InterPro" id="IPR044751">
    <property type="entry name" value="Ion_transp-like_CBS"/>
</dbReference>
<dbReference type="PROSITE" id="PS51371">
    <property type="entry name" value="CBS"/>
    <property type="match status" value="1"/>
</dbReference>
<feature type="domain" description="CNNM transmembrane" evidence="11">
    <location>
        <begin position="1"/>
        <end position="199"/>
    </location>
</feature>
<feature type="domain" description="CBS" evidence="10">
    <location>
        <begin position="220"/>
        <end position="278"/>
    </location>
</feature>
<evidence type="ECO:0000256" key="9">
    <source>
        <dbReference type="SAM" id="Phobius"/>
    </source>
</evidence>
<evidence type="ECO:0000259" key="10">
    <source>
        <dbReference type="PROSITE" id="PS51371"/>
    </source>
</evidence>
<evidence type="ECO:0000256" key="7">
    <source>
        <dbReference type="PROSITE-ProRule" id="PRU00703"/>
    </source>
</evidence>
<keyword evidence="3 8" id="KW-0812">Transmembrane</keyword>
<dbReference type="CDD" id="cd04590">
    <property type="entry name" value="CBS_pair_CorC_HlyC_assoc"/>
    <property type="match status" value="1"/>
</dbReference>